<feature type="chain" id="PRO_5040435384" evidence="2">
    <location>
        <begin position="21"/>
        <end position="631"/>
    </location>
</feature>
<gene>
    <name evidence="3" type="ORF">KCU76_g540</name>
</gene>
<dbReference type="Gene3D" id="2.60.40.3010">
    <property type="match status" value="1"/>
</dbReference>
<dbReference type="Pfam" id="PF22352">
    <property type="entry name" value="K319L-like_PKD"/>
    <property type="match status" value="1"/>
</dbReference>
<evidence type="ECO:0000256" key="2">
    <source>
        <dbReference type="SAM" id="SignalP"/>
    </source>
</evidence>
<feature type="non-terminal residue" evidence="3">
    <location>
        <position position="1"/>
    </location>
</feature>
<evidence type="ECO:0000256" key="1">
    <source>
        <dbReference type="SAM" id="MobiDB-lite"/>
    </source>
</evidence>
<accession>A0A9P8EX09</accession>
<evidence type="ECO:0000313" key="3">
    <source>
        <dbReference type="EMBL" id="KAG9700702.1"/>
    </source>
</evidence>
<organism evidence="3 4">
    <name type="scientific">Aureobasidium melanogenum</name>
    <name type="common">Aureobasidium pullulans var. melanogenum</name>
    <dbReference type="NCBI Taxonomy" id="46634"/>
    <lineage>
        <taxon>Eukaryota</taxon>
        <taxon>Fungi</taxon>
        <taxon>Dikarya</taxon>
        <taxon>Ascomycota</taxon>
        <taxon>Pezizomycotina</taxon>
        <taxon>Dothideomycetes</taxon>
        <taxon>Dothideomycetidae</taxon>
        <taxon>Dothideales</taxon>
        <taxon>Saccotheciaceae</taxon>
        <taxon>Aureobasidium</taxon>
    </lineage>
</organism>
<evidence type="ECO:0000313" key="4">
    <source>
        <dbReference type="Proteomes" id="UP000779574"/>
    </source>
</evidence>
<feature type="region of interest" description="Disordered" evidence="1">
    <location>
        <begin position="399"/>
        <end position="456"/>
    </location>
</feature>
<reference evidence="3" key="2">
    <citation type="submission" date="2021-08" db="EMBL/GenBank/DDBJ databases">
        <authorList>
            <person name="Gostincar C."/>
            <person name="Sun X."/>
            <person name="Song Z."/>
            <person name="Gunde-Cimerman N."/>
        </authorList>
    </citation>
    <scope>NUCLEOTIDE SEQUENCE</scope>
    <source>
        <strain evidence="3">EXF-9911</strain>
    </source>
</reference>
<keyword evidence="2" id="KW-0732">Signal</keyword>
<feature type="compositionally biased region" description="Low complexity" evidence="1">
    <location>
        <begin position="411"/>
        <end position="449"/>
    </location>
</feature>
<dbReference type="EMBL" id="JAHFXF010000010">
    <property type="protein sequence ID" value="KAG9700702.1"/>
    <property type="molecule type" value="Genomic_DNA"/>
</dbReference>
<feature type="signal peptide" evidence="2">
    <location>
        <begin position="1"/>
        <end position="20"/>
    </location>
</feature>
<proteinExistence type="predicted"/>
<reference evidence="3" key="1">
    <citation type="journal article" date="2021" name="J Fungi (Basel)">
        <title>Virulence traits and population genomics of the black yeast Aureobasidium melanogenum.</title>
        <authorList>
            <person name="Cernosa A."/>
            <person name="Sun X."/>
            <person name="Gostincar C."/>
            <person name="Fang C."/>
            <person name="Gunde-Cimerman N."/>
            <person name="Song Z."/>
        </authorList>
    </citation>
    <scope>NUCLEOTIDE SEQUENCE</scope>
    <source>
        <strain evidence="3">EXF-9911</strain>
    </source>
</reference>
<dbReference type="OrthoDB" id="2129641at2759"/>
<sequence length="631" mass="65161">MLCTALKFLTIALLGSRAAAQTIEPFVLDGRLDSATASDGTYNSGGTISVNGYSITIPQNLQVQFPAAFAPFGDFASAGAFVGHEVSVTGNVVNGKAIAGLVKIGEYLLQFSSGTVESIDSAAGTMKIKGGPTLVINDPNGVYSVGYTKSPLYTSDDENPSITAFSGFPMCIPRSSSDPLCPSSNRPAGQSTFQAPDPLKMAPFQVGDYLEYSGINIGGTIVCYSIVAPNVQITTSGAPTYIRVEDAIVGIFDGTTTSEFGDSRFVGYTSDPNAAITVYAIDVDPCTGEETERSVGAASYKRGDLRNKWEWRAATTTTSKYTREYVLRLSTGEKLTDNKINAGRYVQPVLDFLFPEANVPGIVPPVNDFSNFPFLAQGLGYDSQGNLWGQLNPWPGASAPATKSCPPYSPPASASSTAPSGTASASTNPSASASSTPSSSGSAAASTPTVAVGGTQTTRPGVVAKLGFNVTNQADFGANDLTYSWTQVDGPTVTLSSNTVASPSLTAPSSTATATYVFNIKVSSTSAGTSGSANVTIISDPAVKDVVTIDSYTYNSSGGGQVTVTASTNIVGYNANLKLYLTNSATGSFTTMNYNGNGKFSISLTKTKKPANGIFITSDGNGSKGATQVTA</sequence>
<dbReference type="Proteomes" id="UP000779574">
    <property type="component" value="Unassembled WGS sequence"/>
</dbReference>
<name>A0A9P8EX09_AURME</name>
<dbReference type="AlphaFoldDB" id="A0A9P8EX09"/>
<protein>
    <submittedName>
        <fullName evidence="3">Uncharacterized protein</fullName>
    </submittedName>
</protein>
<comment type="caution">
    <text evidence="3">The sequence shown here is derived from an EMBL/GenBank/DDBJ whole genome shotgun (WGS) entry which is preliminary data.</text>
</comment>